<dbReference type="OrthoDB" id="412402at2759"/>
<feature type="compositionally biased region" description="Acidic residues" evidence="1">
    <location>
        <begin position="141"/>
        <end position="162"/>
    </location>
</feature>
<dbReference type="EMBL" id="JAHFXF010000029">
    <property type="protein sequence ID" value="KAG9699663.1"/>
    <property type="molecule type" value="Genomic_DNA"/>
</dbReference>
<comment type="caution">
    <text evidence="2">The sequence shown here is derived from an EMBL/GenBank/DDBJ whole genome shotgun (WGS) entry which is preliminary data.</text>
</comment>
<evidence type="ECO:0000313" key="3">
    <source>
        <dbReference type="Proteomes" id="UP000779574"/>
    </source>
</evidence>
<reference evidence="2" key="2">
    <citation type="submission" date="2021-08" db="EMBL/GenBank/DDBJ databases">
        <authorList>
            <person name="Gostincar C."/>
            <person name="Sun X."/>
            <person name="Song Z."/>
            <person name="Gunde-Cimerman N."/>
        </authorList>
    </citation>
    <scope>NUCLEOTIDE SEQUENCE</scope>
    <source>
        <strain evidence="2">EXF-9911</strain>
    </source>
</reference>
<name>A0A9P8JEZ8_AURME</name>
<feature type="non-terminal residue" evidence="2">
    <location>
        <position position="190"/>
    </location>
</feature>
<organism evidence="2 3">
    <name type="scientific">Aureobasidium melanogenum</name>
    <name type="common">Aureobasidium pullulans var. melanogenum</name>
    <dbReference type="NCBI Taxonomy" id="46634"/>
    <lineage>
        <taxon>Eukaryota</taxon>
        <taxon>Fungi</taxon>
        <taxon>Dikarya</taxon>
        <taxon>Ascomycota</taxon>
        <taxon>Pezizomycotina</taxon>
        <taxon>Dothideomycetes</taxon>
        <taxon>Dothideomycetidae</taxon>
        <taxon>Dothideales</taxon>
        <taxon>Saccotheciaceae</taxon>
        <taxon>Aureobasidium</taxon>
    </lineage>
</organism>
<gene>
    <name evidence="2" type="ORF">KCU76_g1328</name>
</gene>
<evidence type="ECO:0000256" key="1">
    <source>
        <dbReference type="SAM" id="MobiDB-lite"/>
    </source>
</evidence>
<dbReference type="Proteomes" id="UP000779574">
    <property type="component" value="Unassembled WGS sequence"/>
</dbReference>
<protein>
    <submittedName>
        <fullName evidence="2">Uncharacterized protein</fullName>
    </submittedName>
</protein>
<feature type="region of interest" description="Disordered" evidence="1">
    <location>
        <begin position="138"/>
        <end position="190"/>
    </location>
</feature>
<reference evidence="2" key="1">
    <citation type="journal article" date="2021" name="J Fungi (Basel)">
        <title>Virulence traits and population genomics of the black yeast Aureobasidium melanogenum.</title>
        <authorList>
            <person name="Cernosa A."/>
            <person name="Sun X."/>
            <person name="Gostincar C."/>
            <person name="Fang C."/>
            <person name="Gunde-Cimerman N."/>
            <person name="Song Z."/>
        </authorList>
    </citation>
    <scope>NUCLEOTIDE SEQUENCE</scope>
    <source>
        <strain evidence="2">EXF-9911</strain>
    </source>
</reference>
<accession>A0A9P8JEZ8</accession>
<proteinExistence type="predicted"/>
<sequence>MAPPETHDTKAMVKKMIEELASIVKDHLGAHTGTNGTSSKVTEEFIKYVTSFANTNKSLEKKQQDLVNLIKDLTGQHYLELPIDKLAPSFWKHHDSDNEYKTSIVTRDCSVRLTDDEKNFNPDDSVFLILLINSDSSAVEHEDEEVEKDEEDEAEGAEDNDDLFFPRSSYFQTARPGRRDRQNSREAKEA</sequence>
<dbReference type="AlphaFoldDB" id="A0A9P8JEZ8"/>
<evidence type="ECO:0000313" key="2">
    <source>
        <dbReference type="EMBL" id="KAG9699663.1"/>
    </source>
</evidence>
<feature type="compositionally biased region" description="Basic and acidic residues" evidence="1">
    <location>
        <begin position="177"/>
        <end position="190"/>
    </location>
</feature>